<feature type="domain" description="Thiolase N-terminal" evidence="7">
    <location>
        <begin position="5"/>
        <end position="271"/>
    </location>
</feature>
<comment type="caution">
    <text evidence="9">The sequence shown here is derived from an EMBL/GenBank/DDBJ whole genome shotgun (WGS) entry which is preliminary data.</text>
</comment>
<keyword evidence="10" id="KW-1185">Reference proteome</keyword>
<protein>
    <recommendedName>
        <fullName evidence="5">Probable acetyl-CoA acetyltransferase</fullName>
        <ecNumber evidence="2">2.3.1.9</ecNumber>
    </recommendedName>
</protein>
<dbReference type="InterPro" id="IPR020617">
    <property type="entry name" value="Thiolase_C"/>
</dbReference>
<dbReference type="Gene3D" id="3.40.47.10">
    <property type="match status" value="2"/>
</dbReference>
<keyword evidence="4 6" id="KW-0012">Acyltransferase</keyword>
<keyword evidence="3 6" id="KW-0808">Transferase</keyword>
<reference evidence="10" key="1">
    <citation type="journal article" date="2019" name="Int. J. Syst. Evol. Microbiol.">
        <title>The Global Catalogue of Microorganisms (GCM) 10K type strain sequencing project: providing services to taxonomists for standard genome sequencing and annotation.</title>
        <authorList>
            <consortium name="The Broad Institute Genomics Platform"/>
            <consortium name="The Broad Institute Genome Sequencing Center for Infectious Disease"/>
            <person name="Wu L."/>
            <person name="Ma J."/>
        </authorList>
    </citation>
    <scope>NUCLEOTIDE SEQUENCE [LARGE SCALE GENOMIC DNA]</scope>
    <source>
        <strain evidence="10">JCM 18126</strain>
    </source>
</reference>
<dbReference type="SUPFAM" id="SSF53901">
    <property type="entry name" value="Thiolase-like"/>
    <property type="match status" value="2"/>
</dbReference>
<dbReference type="CDD" id="cd00751">
    <property type="entry name" value="thiolase"/>
    <property type="match status" value="1"/>
</dbReference>
<feature type="domain" description="Thiolase C-terminal" evidence="8">
    <location>
        <begin position="283"/>
        <end position="402"/>
    </location>
</feature>
<evidence type="ECO:0000256" key="2">
    <source>
        <dbReference type="ARBA" id="ARBA00012705"/>
    </source>
</evidence>
<evidence type="ECO:0000256" key="5">
    <source>
        <dbReference type="ARBA" id="ARBA00040529"/>
    </source>
</evidence>
<dbReference type="InterPro" id="IPR002155">
    <property type="entry name" value="Thiolase"/>
</dbReference>
<dbReference type="PANTHER" id="PTHR18919">
    <property type="entry name" value="ACETYL-COA C-ACYLTRANSFERASE"/>
    <property type="match status" value="1"/>
</dbReference>
<evidence type="ECO:0000256" key="1">
    <source>
        <dbReference type="ARBA" id="ARBA00010982"/>
    </source>
</evidence>
<dbReference type="InterPro" id="IPR016039">
    <property type="entry name" value="Thiolase-like"/>
</dbReference>
<evidence type="ECO:0000256" key="4">
    <source>
        <dbReference type="ARBA" id="ARBA00023315"/>
    </source>
</evidence>
<comment type="similarity">
    <text evidence="1 6">Belongs to the thiolase-like superfamily. Thiolase family.</text>
</comment>
<dbReference type="EC" id="2.3.1.9" evidence="2"/>
<sequence length="405" mass="41611">MCEPLRTPVGRFRGALAPLSAGDLASTLLRELVARTGLGEGDVNDVVLGQSNPNGEAPAVGRTAALDAGLGTGVPGMQLDRRCGSGLQAVLTAAGQVASGGARLVVAGGVESMSQVEHYALGLRERPRGAPPVDPAQVELLDRLDRARATAGGSSHPVPGGMLETAENLRRDYGISRREQDELAVRSQQRAGRAQREGRFAAEIVPVEVPGTADRAPVRVEADEHPRPDTTLEALAALKPVRLALDPDATVTAGNASGQNDGAAMCVVTTRRRAEELGLNPSLVLRSWAVAGVGPAVMGIGPVPATAAALARAGLTLADLDLIELNEAFAAQALAVCREWGLDPEDERLNPNGSGISLGHPVGATGARILATLAHELHRSGGRLALETMCIGGGQGLAAVWEAAA</sequence>
<evidence type="ECO:0000313" key="10">
    <source>
        <dbReference type="Proteomes" id="UP001501195"/>
    </source>
</evidence>
<evidence type="ECO:0000259" key="8">
    <source>
        <dbReference type="Pfam" id="PF02803"/>
    </source>
</evidence>
<evidence type="ECO:0000259" key="7">
    <source>
        <dbReference type="Pfam" id="PF00108"/>
    </source>
</evidence>
<evidence type="ECO:0000256" key="6">
    <source>
        <dbReference type="RuleBase" id="RU003557"/>
    </source>
</evidence>
<dbReference type="Pfam" id="PF02803">
    <property type="entry name" value="Thiolase_C"/>
    <property type="match status" value="1"/>
</dbReference>
<dbReference type="EMBL" id="BAABIL010000195">
    <property type="protein sequence ID" value="GAA4974761.1"/>
    <property type="molecule type" value="Genomic_DNA"/>
</dbReference>
<proteinExistence type="inferred from homology"/>
<name>A0ABP9HN22_9ACTN</name>
<dbReference type="NCBIfam" id="NF004853">
    <property type="entry name" value="PRK06205.1"/>
    <property type="match status" value="1"/>
</dbReference>
<organism evidence="9 10">
    <name type="scientific">Kineococcus glutinatus</name>
    <dbReference type="NCBI Taxonomy" id="1070872"/>
    <lineage>
        <taxon>Bacteria</taxon>
        <taxon>Bacillati</taxon>
        <taxon>Actinomycetota</taxon>
        <taxon>Actinomycetes</taxon>
        <taxon>Kineosporiales</taxon>
        <taxon>Kineosporiaceae</taxon>
        <taxon>Kineococcus</taxon>
    </lineage>
</organism>
<dbReference type="PIRSF" id="PIRSF000429">
    <property type="entry name" value="Ac-CoA_Ac_transf"/>
    <property type="match status" value="1"/>
</dbReference>
<dbReference type="PANTHER" id="PTHR18919:SF107">
    <property type="entry name" value="ACETYL-COA ACETYLTRANSFERASE, CYTOSOLIC"/>
    <property type="match status" value="1"/>
</dbReference>
<dbReference type="Pfam" id="PF00108">
    <property type="entry name" value="Thiolase_N"/>
    <property type="match status" value="1"/>
</dbReference>
<dbReference type="Proteomes" id="UP001501195">
    <property type="component" value="Unassembled WGS sequence"/>
</dbReference>
<evidence type="ECO:0000256" key="3">
    <source>
        <dbReference type="ARBA" id="ARBA00022679"/>
    </source>
</evidence>
<accession>A0ABP9HN22</accession>
<evidence type="ECO:0000313" key="9">
    <source>
        <dbReference type="EMBL" id="GAA4974761.1"/>
    </source>
</evidence>
<dbReference type="NCBIfam" id="TIGR01930">
    <property type="entry name" value="AcCoA-C-Actrans"/>
    <property type="match status" value="1"/>
</dbReference>
<gene>
    <name evidence="9" type="ORF">GCM10023225_14890</name>
</gene>
<dbReference type="InterPro" id="IPR020616">
    <property type="entry name" value="Thiolase_N"/>
</dbReference>